<evidence type="ECO:0000313" key="2">
    <source>
        <dbReference type="Proteomes" id="UP000002651"/>
    </source>
</evidence>
<dbReference type="STRING" id="1052585.GYO_2123"/>
<dbReference type="GeneID" id="11239614"/>
<proteinExistence type="predicted"/>
<keyword evidence="2" id="KW-1185">Reference proteome</keyword>
<gene>
    <name evidence="1" type="ordered locus">GYO_2123</name>
</gene>
<protein>
    <submittedName>
        <fullName evidence="1">YncE</fullName>
    </submittedName>
</protein>
<dbReference type="AlphaFoldDB" id="G4NVS5"/>
<dbReference type="KEGG" id="bst:GYO_2123"/>
<dbReference type="EMBL" id="CP002905">
    <property type="protein sequence ID" value="AEP86756.1"/>
    <property type="molecule type" value="Genomic_DNA"/>
</dbReference>
<reference evidence="1 2" key="1">
    <citation type="journal article" date="2012" name="J. Bacteriol.">
        <title>Whole-genome sequences of Bacillus subtilis and close relatives.</title>
        <authorList>
            <person name="Earl A.M."/>
            <person name="Eppinger M."/>
            <person name="Fricke W.F."/>
            <person name="Rosovitz M.J."/>
            <person name="Rasko D.A."/>
            <person name="Daugherty S."/>
            <person name="Losick R."/>
            <person name="Kolter R."/>
            <person name="Ravel J."/>
        </authorList>
    </citation>
    <scope>NUCLEOTIDE SEQUENCE [LARGE SCALE GENOMIC DNA]</scope>
    <source>
        <strain evidence="2">DSM 15029 / JCM 12233 / NBRC 101239 / NRRL B-23049 / TU-B-10</strain>
    </source>
</reference>
<dbReference type="HOGENOM" id="CLU_119393_1_0_9"/>
<name>G4NVS5_BACS4</name>
<dbReference type="Pfam" id="PF10903">
    <property type="entry name" value="DUF2691"/>
    <property type="match status" value="1"/>
</dbReference>
<sequence length="154" mass="18091">MKRGVSFQIPNEYGNYLWRILQPLEIANYMWQTSGESYFVVDGELDNEELFNDYAIVEGTDFANRLKTNQYYIIFVELKAFPFGKTVNEVQTYEEFVDSDCELVLLIADNSYVSIYCKNKNTIEILYFNALNNDFEEVLFITDENDTRTGLTVW</sequence>
<organism evidence="1 2">
    <name type="scientific">Bacillus spizizenii (strain DSM 15029 / JCM 12233 / NBRC 101239 / NRRL B-23049 / TU-B-10)</name>
    <name type="common">Bacillus subtilis subsp. spizizenii</name>
    <dbReference type="NCBI Taxonomy" id="1052585"/>
    <lineage>
        <taxon>Bacteria</taxon>
        <taxon>Bacillati</taxon>
        <taxon>Bacillota</taxon>
        <taxon>Bacilli</taxon>
        <taxon>Bacillales</taxon>
        <taxon>Bacillaceae</taxon>
        <taxon>Bacillus</taxon>
    </lineage>
</organism>
<dbReference type="Proteomes" id="UP000002651">
    <property type="component" value="Chromosome"/>
</dbReference>
<accession>G4NVS5</accession>
<evidence type="ECO:0000313" key="1">
    <source>
        <dbReference type="EMBL" id="AEP86756.1"/>
    </source>
</evidence>
<dbReference type="InterPro" id="IPR020216">
    <property type="entry name" value="Uncharacterised_YncE"/>
</dbReference>
<dbReference type="RefSeq" id="WP_014113904.1">
    <property type="nucleotide sequence ID" value="NC_016047.1"/>
</dbReference>